<accession>A0A2T1DDW4</accession>
<reference evidence="3 4" key="1">
    <citation type="submission" date="2018-02" db="EMBL/GenBank/DDBJ databases">
        <authorList>
            <person name="Cohen D.B."/>
            <person name="Kent A.D."/>
        </authorList>
    </citation>
    <scope>NUCLEOTIDE SEQUENCE [LARGE SCALE GENOMIC DNA]</scope>
    <source>
        <strain evidence="3 4">ULC007</strain>
    </source>
</reference>
<feature type="region of interest" description="Disordered" evidence="1">
    <location>
        <begin position="58"/>
        <end position="92"/>
    </location>
</feature>
<evidence type="ECO:0000256" key="2">
    <source>
        <dbReference type="SAM" id="Phobius"/>
    </source>
</evidence>
<comment type="caution">
    <text evidence="3">The sequence shown here is derived from an EMBL/GenBank/DDBJ whole genome shotgun (WGS) entry which is preliminary data.</text>
</comment>
<gene>
    <name evidence="3" type="ORF">C7B65_14085</name>
</gene>
<feature type="compositionally biased region" description="Polar residues" evidence="1">
    <location>
        <begin position="74"/>
        <end position="84"/>
    </location>
</feature>
<name>A0A2T1DDW4_9CYAN</name>
<proteinExistence type="predicted"/>
<sequence length="92" mass="10288">MRVWLACFLVLFGLSELFQWMKQLSLPLPVFILGGAFLAIVSNYDRRAGFPFNMISSPTRDSQAMPPAPAQTVIPRSSSPQKPISFTIRKSD</sequence>
<organism evidence="3 4">
    <name type="scientific">Phormidesmis priestleyi ULC007</name>
    <dbReference type="NCBI Taxonomy" id="1920490"/>
    <lineage>
        <taxon>Bacteria</taxon>
        <taxon>Bacillati</taxon>
        <taxon>Cyanobacteriota</taxon>
        <taxon>Cyanophyceae</taxon>
        <taxon>Leptolyngbyales</taxon>
        <taxon>Leptolyngbyaceae</taxon>
        <taxon>Phormidesmis</taxon>
    </lineage>
</organism>
<keyword evidence="2" id="KW-1133">Transmembrane helix</keyword>
<evidence type="ECO:0000256" key="1">
    <source>
        <dbReference type="SAM" id="MobiDB-lite"/>
    </source>
</evidence>
<keyword evidence="2" id="KW-0812">Transmembrane</keyword>
<dbReference type="RefSeq" id="WP_073069702.1">
    <property type="nucleotide sequence ID" value="NZ_MPPI01000003.1"/>
</dbReference>
<dbReference type="Proteomes" id="UP000238634">
    <property type="component" value="Unassembled WGS sequence"/>
</dbReference>
<dbReference type="OrthoDB" id="466365at2"/>
<reference evidence="3 4" key="2">
    <citation type="submission" date="2018-03" db="EMBL/GenBank/DDBJ databases">
        <title>The ancient ancestry and fast evolution of plastids.</title>
        <authorList>
            <person name="Moore K.R."/>
            <person name="Magnabosco C."/>
            <person name="Momper L."/>
            <person name="Gold D.A."/>
            <person name="Bosak T."/>
            <person name="Fournier G.P."/>
        </authorList>
    </citation>
    <scope>NUCLEOTIDE SEQUENCE [LARGE SCALE GENOMIC DNA]</scope>
    <source>
        <strain evidence="3 4">ULC007</strain>
    </source>
</reference>
<dbReference type="EMBL" id="PVWG01000015">
    <property type="protein sequence ID" value="PSB18654.1"/>
    <property type="molecule type" value="Genomic_DNA"/>
</dbReference>
<keyword evidence="4" id="KW-1185">Reference proteome</keyword>
<feature type="transmembrane region" description="Helical" evidence="2">
    <location>
        <begin position="25"/>
        <end position="44"/>
    </location>
</feature>
<evidence type="ECO:0000313" key="4">
    <source>
        <dbReference type="Proteomes" id="UP000238634"/>
    </source>
</evidence>
<dbReference type="AlphaFoldDB" id="A0A2T1DDW4"/>
<evidence type="ECO:0000313" key="3">
    <source>
        <dbReference type="EMBL" id="PSB18654.1"/>
    </source>
</evidence>
<protein>
    <submittedName>
        <fullName evidence="3">Uncharacterized protein</fullName>
    </submittedName>
</protein>
<keyword evidence="2" id="KW-0472">Membrane</keyword>